<dbReference type="OrthoDB" id="346907at2759"/>
<dbReference type="GO" id="GO:0061709">
    <property type="term" value="P:reticulophagy"/>
    <property type="evidence" value="ECO:0007669"/>
    <property type="project" value="TreeGrafter"/>
</dbReference>
<keyword evidence="8" id="KW-1185">Reference proteome</keyword>
<dbReference type="GO" id="GO:0005776">
    <property type="term" value="C:autophagosome"/>
    <property type="evidence" value="ECO:0007669"/>
    <property type="project" value="TreeGrafter"/>
</dbReference>
<dbReference type="GO" id="GO:0010508">
    <property type="term" value="P:positive regulation of autophagy"/>
    <property type="evidence" value="ECO:0007669"/>
    <property type="project" value="TreeGrafter"/>
</dbReference>
<dbReference type="InterPro" id="IPR017441">
    <property type="entry name" value="Protein_kinase_ATP_BS"/>
</dbReference>
<dbReference type="PROSITE" id="PS00107">
    <property type="entry name" value="PROTEIN_KINASE_ATP"/>
    <property type="match status" value="1"/>
</dbReference>
<evidence type="ECO:0000259" key="6">
    <source>
        <dbReference type="PROSITE" id="PS50011"/>
    </source>
</evidence>
<keyword evidence="1 3" id="KW-0547">Nucleotide-binding</keyword>
<organism evidence="7 8">
    <name type="scientific">Bursaphelenchus okinawaensis</name>
    <dbReference type="NCBI Taxonomy" id="465554"/>
    <lineage>
        <taxon>Eukaryota</taxon>
        <taxon>Metazoa</taxon>
        <taxon>Ecdysozoa</taxon>
        <taxon>Nematoda</taxon>
        <taxon>Chromadorea</taxon>
        <taxon>Rhabditida</taxon>
        <taxon>Tylenchina</taxon>
        <taxon>Tylenchomorpha</taxon>
        <taxon>Aphelenchoidea</taxon>
        <taxon>Aphelenchoididae</taxon>
        <taxon>Bursaphelenchus</taxon>
    </lineage>
</organism>
<feature type="domain" description="Protein kinase" evidence="6">
    <location>
        <begin position="93"/>
        <end position="366"/>
    </location>
</feature>
<evidence type="ECO:0000313" key="7">
    <source>
        <dbReference type="EMBL" id="CAD5213791.1"/>
    </source>
</evidence>
<dbReference type="Proteomes" id="UP000614601">
    <property type="component" value="Unassembled WGS sequence"/>
</dbReference>
<dbReference type="InterPro" id="IPR011009">
    <property type="entry name" value="Kinase-like_dom_sf"/>
</dbReference>
<feature type="region of interest" description="Disordered" evidence="5">
    <location>
        <begin position="366"/>
        <end position="392"/>
    </location>
</feature>
<dbReference type="EMBL" id="CAJFDH010000003">
    <property type="protein sequence ID" value="CAD5213791.1"/>
    <property type="molecule type" value="Genomic_DNA"/>
</dbReference>
<feature type="region of interest" description="Disordered" evidence="5">
    <location>
        <begin position="1"/>
        <end position="32"/>
    </location>
</feature>
<dbReference type="GO" id="GO:0004674">
    <property type="term" value="F:protein serine/threonine kinase activity"/>
    <property type="evidence" value="ECO:0007669"/>
    <property type="project" value="UniProtKB-KW"/>
</dbReference>
<dbReference type="GO" id="GO:0005829">
    <property type="term" value="C:cytosol"/>
    <property type="evidence" value="ECO:0007669"/>
    <property type="project" value="TreeGrafter"/>
</dbReference>
<dbReference type="GO" id="GO:0034727">
    <property type="term" value="P:piecemeal microautophagy of the nucleus"/>
    <property type="evidence" value="ECO:0007669"/>
    <property type="project" value="TreeGrafter"/>
</dbReference>
<evidence type="ECO:0000256" key="2">
    <source>
        <dbReference type="ARBA" id="ARBA00022840"/>
    </source>
</evidence>
<keyword evidence="4" id="KW-0808">Transferase</keyword>
<dbReference type="Gene3D" id="1.10.510.10">
    <property type="entry name" value="Transferase(Phosphotransferase) domain 1"/>
    <property type="match status" value="1"/>
</dbReference>
<dbReference type="PANTHER" id="PTHR24348:SF45">
    <property type="entry name" value="PROTEIN KINASE DOMAIN-CONTAINING PROTEIN"/>
    <property type="match status" value="1"/>
</dbReference>
<evidence type="ECO:0000256" key="1">
    <source>
        <dbReference type="ARBA" id="ARBA00022741"/>
    </source>
</evidence>
<dbReference type="GO" id="GO:0000422">
    <property type="term" value="P:autophagy of mitochondrion"/>
    <property type="evidence" value="ECO:0007669"/>
    <property type="project" value="TreeGrafter"/>
</dbReference>
<feature type="compositionally biased region" description="Low complexity" evidence="5">
    <location>
        <begin position="16"/>
        <end position="30"/>
    </location>
</feature>
<dbReference type="InterPro" id="IPR008271">
    <property type="entry name" value="Ser/Thr_kinase_AS"/>
</dbReference>
<evidence type="ECO:0000256" key="3">
    <source>
        <dbReference type="PROSITE-ProRule" id="PRU10141"/>
    </source>
</evidence>
<protein>
    <recommendedName>
        <fullName evidence="6">Protein kinase domain-containing protein</fullName>
    </recommendedName>
</protein>
<feature type="compositionally biased region" description="Polar residues" evidence="5">
    <location>
        <begin position="378"/>
        <end position="392"/>
    </location>
</feature>
<feature type="binding site" evidence="3">
    <location>
        <position position="126"/>
    </location>
    <ligand>
        <name>ATP</name>
        <dbReference type="ChEBI" id="CHEBI:30616"/>
    </ligand>
</feature>
<dbReference type="EMBL" id="CAJFCW020000003">
    <property type="protein sequence ID" value="CAG9101577.1"/>
    <property type="molecule type" value="Genomic_DNA"/>
</dbReference>
<evidence type="ECO:0000256" key="5">
    <source>
        <dbReference type="SAM" id="MobiDB-lite"/>
    </source>
</evidence>
<dbReference type="GO" id="GO:0005524">
    <property type="term" value="F:ATP binding"/>
    <property type="evidence" value="ECO:0007669"/>
    <property type="project" value="UniProtKB-UniRule"/>
</dbReference>
<dbReference type="InterPro" id="IPR045269">
    <property type="entry name" value="Atg1-like"/>
</dbReference>
<dbReference type="AlphaFoldDB" id="A0A811KCC4"/>
<keyword evidence="4" id="KW-0418">Kinase</keyword>
<keyword evidence="2 3" id="KW-0067">ATP-binding</keyword>
<dbReference type="GO" id="GO:0000045">
    <property type="term" value="P:autophagosome assembly"/>
    <property type="evidence" value="ECO:0007669"/>
    <property type="project" value="TreeGrafter"/>
</dbReference>
<evidence type="ECO:0000313" key="8">
    <source>
        <dbReference type="Proteomes" id="UP000614601"/>
    </source>
</evidence>
<dbReference type="PROSITE" id="PS00108">
    <property type="entry name" value="PROTEIN_KINASE_ST"/>
    <property type="match status" value="1"/>
</dbReference>
<reference evidence="7" key="1">
    <citation type="submission" date="2020-09" db="EMBL/GenBank/DDBJ databases">
        <authorList>
            <person name="Kikuchi T."/>
        </authorList>
    </citation>
    <scope>NUCLEOTIDE SEQUENCE</scope>
    <source>
        <strain evidence="7">SH1</strain>
    </source>
</reference>
<dbReference type="GO" id="GO:0048675">
    <property type="term" value="P:axon extension"/>
    <property type="evidence" value="ECO:0007669"/>
    <property type="project" value="TreeGrafter"/>
</dbReference>
<dbReference type="Proteomes" id="UP000783686">
    <property type="component" value="Unassembled WGS sequence"/>
</dbReference>
<dbReference type="GO" id="GO:0034045">
    <property type="term" value="C:phagophore assembly site membrane"/>
    <property type="evidence" value="ECO:0007669"/>
    <property type="project" value="TreeGrafter"/>
</dbReference>
<dbReference type="PANTHER" id="PTHR24348">
    <property type="entry name" value="SERINE/THREONINE-PROTEIN KINASE UNC-51-RELATED"/>
    <property type="match status" value="1"/>
</dbReference>
<dbReference type="Pfam" id="PF00069">
    <property type="entry name" value="Pkinase"/>
    <property type="match status" value="1"/>
</dbReference>
<gene>
    <name evidence="7" type="ORF">BOKJ2_LOCUS5269</name>
</gene>
<name>A0A811KCC4_9BILA</name>
<dbReference type="PROSITE" id="PS50011">
    <property type="entry name" value="PROTEIN_KINASE_DOM"/>
    <property type="match status" value="1"/>
</dbReference>
<keyword evidence="4" id="KW-0723">Serine/threonine-protein kinase</keyword>
<dbReference type="GO" id="GO:0042594">
    <property type="term" value="P:response to starvation"/>
    <property type="evidence" value="ECO:0007669"/>
    <property type="project" value="TreeGrafter"/>
</dbReference>
<dbReference type="InterPro" id="IPR000719">
    <property type="entry name" value="Prot_kinase_dom"/>
</dbReference>
<evidence type="ECO:0000256" key="4">
    <source>
        <dbReference type="RuleBase" id="RU000304"/>
    </source>
</evidence>
<dbReference type="SMART" id="SM00220">
    <property type="entry name" value="S_TKc"/>
    <property type="match status" value="1"/>
</dbReference>
<sequence>MPGPLAGLRRNSAVASISSTNSSSDSLWRRSSVRRHSTAKSSMVELEAVSHDGHDHLTVLEPKAAFSELDPDGIPYIYTGMRVKIRGRYEYIDSAQFCVGHGAFGDVFKGYAHDRLNKRKLPVAIKRMAQVNVKPYELEAMKRVQNPYLVRMIDICHEHDDLNTYLVMELCNSDLEAYLHNSAPNGCLSQNEFQLVMKDLARGYYALYAEGIVHRDIKPPNILLILNQEGTGISVAKLTDFGVCRMLDEGEESLCNVAGTFFYMAPEIGANVVTYCEYGHAVDMWSIGCVMYQCLTGELPFSEAQMCRLFLYSACQNYDAYDPPEFPDSTSEPNKDLIYSLLTIDRSTRLTPKEFYCKMTGRYPADDGLPERKGSPEGTKTASEAINNNGNNCSDSAPTIVVASSEVGEVAAH</sequence>
<comment type="caution">
    <text evidence="7">The sequence shown here is derived from an EMBL/GenBank/DDBJ whole genome shotgun (WGS) entry which is preliminary data.</text>
</comment>
<proteinExistence type="inferred from homology"/>
<dbReference type="SUPFAM" id="SSF56112">
    <property type="entry name" value="Protein kinase-like (PK-like)"/>
    <property type="match status" value="1"/>
</dbReference>
<comment type="similarity">
    <text evidence="4">Belongs to the protein kinase superfamily.</text>
</comment>
<accession>A0A811KCC4</accession>